<dbReference type="EMBL" id="CATQJL010000223">
    <property type="protein sequence ID" value="CAJ0597063.1"/>
    <property type="molecule type" value="Genomic_DNA"/>
</dbReference>
<evidence type="ECO:0000313" key="4">
    <source>
        <dbReference type="Proteomes" id="UP001176961"/>
    </source>
</evidence>
<dbReference type="InterPro" id="IPR006029">
    <property type="entry name" value="Neurotrans-gated_channel_TM"/>
</dbReference>
<evidence type="ECO:0000256" key="1">
    <source>
        <dbReference type="SAM" id="Phobius"/>
    </source>
</evidence>
<reference evidence="3" key="1">
    <citation type="submission" date="2023-07" db="EMBL/GenBank/DDBJ databases">
        <authorList>
            <consortium name="CYATHOMIX"/>
        </authorList>
    </citation>
    <scope>NUCLEOTIDE SEQUENCE</scope>
    <source>
        <strain evidence="3">N/A</strain>
    </source>
</reference>
<proteinExistence type="predicted"/>
<keyword evidence="4" id="KW-1185">Reference proteome</keyword>
<dbReference type="InterPro" id="IPR006201">
    <property type="entry name" value="Neur_channel"/>
</dbReference>
<dbReference type="PANTHER" id="PTHR18945">
    <property type="entry name" value="NEUROTRANSMITTER GATED ION CHANNEL"/>
    <property type="match status" value="1"/>
</dbReference>
<organism evidence="3 4">
    <name type="scientific">Cylicocyclus nassatus</name>
    <name type="common">Nematode worm</name>
    <dbReference type="NCBI Taxonomy" id="53992"/>
    <lineage>
        <taxon>Eukaryota</taxon>
        <taxon>Metazoa</taxon>
        <taxon>Ecdysozoa</taxon>
        <taxon>Nematoda</taxon>
        <taxon>Chromadorea</taxon>
        <taxon>Rhabditida</taxon>
        <taxon>Rhabditina</taxon>
        <taxon>Rhabditomorpha</taxon>
        <taxon>Strongyloidea</taxon>
        <taxon>Strongylidae</taxon>
        <taxon>Cylicocyclus</taxon>
    </lineage>
</organism>
<keyword evidence="1" id="KW-1133">Transmembrane helix</keyword>
<feature type="domain" description="Neurotransmitter-gated ion-channel transmembrane" evidence="2">
    <location>
        <begin position="54"/>
        <end position="131"/>
    </location>
</feature>
<dbReference type="GO" id="GO:0016020">
    <property type="term" value="C:membrane"/>
    <property type="evidence" value="ECO:0007669"/>
    <property type="project" value="InterPro"/>
</dbReference>
<sequence>MSMQILRRGKFKGNGEWIVDALTVNSTNGHENHNPKVIFTFYFHRTPTFYVILIIMPSFALTFLCVIGMFWSRFSVEFMEKLGLGFTVILAMCSIFQMMENSLPKTTQLPALSVYMIVNLLLVTASISINMAASKACSSSKHRIFKSITNNRVLCFNINLCTLSRAICLSLFPLAAVVNLLILLL</sequence>
<dbReference type="Pfam" id="PF02932">
    <property type="entry name" value="Neur_chan_memb"/>
    <property type="match status" value="1"/>
</dbReference>
<dbReference type="SUPFAM" id="SSF90112">
    <property type="entry name" value="Neurotransmitter-gated ion-channel transmembrane pore"/>
    <property type="match status" value="1"/>
</dbReference>
<dbReference type="Gene3D" id="1.20.58.390">
    <property type="entry name" value="Neurotransmitter-gated ion-channel transmembrane domain"/>
    <property type="match status" value="1"/>
</dbReference>
<dbReference type="GO" id="GO:0005216">
    <property type="term" value="F:monoatomic ion channel activity"/>
    <property type="evidence" value="ECO:0007669"/>
    <property type="project" value="InterPro"/>
</dbReference>
<evidence type="ECO:0000259" key="2">
    <source>
        <dbReference type="Pfam" id="PF02932"/>
    </source>
</evidence>
<feature type="transmembrane region" description="Helical" evidence="1">
    <location>
        <begin position="154"/>
        <end position="184"/>
    </location>
</feature>
<dbReference type="InterPro" id="IPR036719">
    <property type="entry name" value="Neuro-gated_channel_TM_sf"/>
</dbReference>
<accession>A0AA36M3L8</accession>
<feature type="transmembrane region" description="Helical" evidence="1">
    <location>
        <begin position="82"/>
        <end position="99"/>
    </location>
</feature>
<evidence type="ECO:0000313" key="3">
    <source>
        <dbReference type="EMBL" id="CAJ0597063.1"/>
    </source>
</evidence>
<dbReference type="GO" id="GO:0004888">
    <property type="term" value="F:transmembrane signaling receptor activity"/>
    <property type="evidence" value="ECO:0007669"/>
    <property type="project" value="InterPro"/>
</dbReference>
<feature type="transmembrane region" description="Helical" evidence="1">
    <location>
        <begin position="111"/>
        <end position="133"/>
    </location>
</feature>
<name>A0AA36M3L8_CYLNA</name>
<protein>
    <recommendedName>
        <fullName evidence="2">Neurotransmitter-gated ion-channel transmembrane domain-containing protein</fullName>
    </recommendedName>
</protein>
<dbReference type="InterPro" id="IPR038050">
    <property type="entry name" value="Neuro_actylchol_rec"/>
</dbReference>
<gene>
    <name evidence="3" type="ORF">CYNAS_LOCUS9046</name>
</gene>
<feature type="transmembrane region" description="Helical" evidence="1">
    <location>
        <begin position="49"/>
        <end position="70"/>
    </location>
</feature>
<keyword evidence="1" id="KW-0812">Transmembrane</keyword>
<comment type="caution">
    <text evidence="3">The sequence shown here is derived from an EMBL/GenBank/DDBJ whole genome shotgun (WGS) entry which is preliminary data.</text>
</comment>
<dbReference type="AlphaFoldDB" id="A0AA36M3L8"/>
<keyword evidence="1" id="KW-0472">Membrane</keyword>
<dbReference type="Proteomes" id="UP001176961">
    <property type="component" value="Unassembled WGS sequence"/>
</dbReference>